<proteinExistence type="predicted"/>
<dbReference type="GeneID" id="84574782"/>
<dbReference type="EMBL" id="UARK01000001">
    <property type="protein sequence ID" value="SPW24397.1"/>
    <property type="molecule type" value="Genomic_DNA"/>
</dbReference>
<accession>A0A8B4H1X9</accession>
<dbReference type="AlphaFoldDB" id="A0A8B4H1X9"/>
<keyword evidence="2" id="KW-0732">Signal</keyword>
<name>A0A8B4H1X9_9CORY</name>
<sequence>MKRPLTRVVLAVCIPVGLLLSACGFGGFTHSNTTDVPAPADAAGATDSPAATETSPPPQLIATDRTGVAAVQKLVNKADTVVVASKTNSGAGAQKAKELQAPLLIDDGTNTDAIATEIKRLKAKEERVADADPGASAAPSAPSTSGAPTSAPAAAGPTVAQLLDGYTPGGDATIALVTDTTDAPSVLAAMAGGLTVERLAAADPRASVSLMAKKPATYYALGADFGTESDFATRLELADAGPVPSGKTGLVFPGRRIIALYGHPSGPALGVMGEQPPQEAVKRVNDLVRQYQELTPDTPTVPAFEVIATVASSSPGDDGDYSNEGTVEELRPYVEAIGKAGGFAVLDLQPGRASFLSQAQRYQELLALPYVGLALDPEWKIGPDEKPLGRVGNTTAAEVNEVSAWLADFTKTKKLPQKIFIMHQFQLQMIRNREQLNLNHPELSFVLHADGHGDAHDKMATWDKMREGLQPQIFMAWKNFIDEDTPMFDPRQTLGVQPTPWFISYQ</sequence>
<feature type="region of interest" description="Disordered" evidence="1">
    <location>
        <begin position="125"/>
        <end position="155"/>
    </location>
</feature>
<feature type="compositionally biased region" description="Low complexity" evidence="1">
    <location>
        <begin position="131"/>
        <end position="155"/>
    </location>
</feature>
<feature type="region of interest" description="Disordered" evidence="1">
    <location>
        <begin position="38"/>
        <end position="61"/>
    </location>
</feature>
<dbReference type="Proteomes" id="UP000249886">
    <property type="component" value="Unassembled WGS sequence"/>
</dbReference>
<dbReference type="PROSITE" id="PS51257">
    <property type="entry name" value="PROKAR_LIPOPROTEIN"/>
    <property type="match status" value="1"/>
</dbReference>
<dbReference type="RefSeq" id="WP_005526651.1">
    <property type="nucleotide sequence ID" value="NZ_CP050134.2"/>
</dbReference>
<protein>
    <submittedName>
        <fullName evidence="3">Putative lipoprotein</fullName>
    </submittedName>
</protein>
<gene>
    <name evidence="3" type="ORF">NCTC10254_00775</name>
</gene>
<evidence type="ECO:0000313" key="4">
    <source>
        <dbReference type="Proteomes" id="UP000249886"/>
    </source>
</evidence>
<evidence type="ECO:0000256" key="2">
    <source>
        <dbReference type="SAM" id="SignalP"/>
    </source>
</evidence>
<evidence type="ECO:0000256" key="1">
    <source>
        <dbReference type="SAM" id="MobiDB-lite"/>
    </source>
</evidence>
<feature type="signal peptide" evidence="2">
    <location>
        <begin position="1"/>
        <end position="21"/>
    </location>
</feature>
<evidence type="ECO:0000313" key="3">
    <source>
        <dbReference type="EMBL" id="SPW24397.1"/>
    </source>
</evidence>
<organism evidence="3 4">
    <name type="scientific">Corynebacterium matruchotii</name>
    <dbReference type="NCBI Taxonomy" id="43768"/>
    <lineage>
        <taxon>Bacteria</taxon>
        <taxon>Bacillati</taxon>
        <taxon>Actinomycetota</taxon>
        <taxon>Actinomycetes</taxon>
        <taxon>Mycobacteriales</taxon>
        <taxon>Corynebacteriaceae</taxon>
        <taxon>Corynebacterium</taxon>
    </lineage>
</organism>
<feature type="chain" id="PRO_5038842836" evidence="2">
    <location>
        <begin position="22"/>
        <end position="506"/>
    </location>
</feature>
<comment type="caution">
    <text evidence="3">The sequence shown here is derived from an EMBL/GenBank/DDBJ whole genome shotgun (WGS) entry which is preliminary data.</text>
</comment>
<reference evidence="3 4" key="1">
    <citation type="submission" date="2018-06" db="EMBL/GenBank/DDBJ databases">
        <authorList>
            <consortium name="Pathogen Informatics"/>
            <person name="Doyle S."/>
        </authorList>
    </citation>
    <scope>NUCLEOTIDE SEQUENCE [LARGE SCALE GENOMIC DNA]</scope>
    <source>
        <strain evidence="3 4">NCTC10254</strain>
    </source>
</reference>
<keyword evidence="3" id="KW-0449">Lipoprotein</keyword>
<feature type="compositionally biased region" description="Low complexity" evidence="1">
    <location>
        <begin position="38"/>
        <end position="52"/>
    </location>
</feature>